<dbReference type="Proteomes" id="UP000729402">
    <property type="component" value="Unassembled WGS sequence"/>
</dbReference>
<reference evidence="2" key="2">
    <citation type="submission" date="2021-02" db="EMBL/GenBank/DDBJ databases">
        <authorList>
            <person name="Kimball J.A."/>
            <person name="Haas M.W."/>
            <person name="Macchietto M."/>
            <person name="Kono T."/>
            <person name="Duquette J."/>
            <person name="Shao M."/>
        </authorList>
    </citation>
    <scope>NUCLEOTIDE SEQUENCE</scope>
    <source>
        <tissue evidence="2">Fresh leaf tissue</tissue>
    </source>
</reference>
<proteinExistence type="predicted"/>
<evidence type="ECO:0000313" key="3">
    <source>
        <dbReference type="Proteomes" id="UP000729402"/>
    </source>
</evidence>
<accession>A0A8J5RXA2</accession>
<evidence type="ECO:0000256" key="1">
    <source>
        <dbReference type="SAM" id="MobiDB-lite"/>
    </source>
</evidence>
<name>A0A8J5RXA2_ZIZPA</name>
<dbReference type="EMBL" id="JAAALK010000290">
    <property type="protein sequence ID" value="KAG8047559.1"/>
    <property type="molecule type" value="Genomic_DNA"/>
</dbReference>
<feature type="compositionally biased region" description="Basic and acidic residues" evidence="1">
    <location>
        <begin position="11"/>
        <end position="24"/>
    </location>
</feature>
<feature type="compositionally biased region" description="Basic and acidic residues" evidence="1">
    <location>
        <begin position="40"/>
        <end position="66"/>
    </location>
</feature>
<gene>
    <name evidence="2" type="ORF">GUJ93_ZPchr0008g11511</name>
</gene>
<sequence length="261" mass="30074">MRGCDSQQGRWQEELGREREEKGDVTGARKSLEYSSTLGDRTKGDRRRLPDLGHPSTGDEPRRNAIADEDPNTFAAPTRRRPRSDDHSPQDYDVVEEPEYYLEMSVYQVHNFCCHFEGFVRELRMMVTFLGFFFEHEFHGVYMEEFAGPCDVSLTIHGFGEHLPFFTAALGGPTFDVACQRVALQALMELRMIYDDRLQNMSFRLVPKRTPGAHRSIYIGVHSDRDPVMARQTRLLQAMDDLHTEAVLDAEEHHEAVEFLC</sequence>
<organism evidence="2 3">
    <name type="scientific">Zizania palustris</name>
    <name type="common">Northern wild rice</name>
    <dbReference type="NCBI Taxonomy" id="103762"/>
    <lineage>
        <taxon>Eukaryota</taxon>
        <taxon>Viridiplantae</taxon>
        <taxon>Streptophyta</taxon>
        <taxon>Embryophyta</taxon>
        <taxon>Tracheophyta</taxon>
        <taxon>Spermatophyta</taxon>
        <taxon>Magnoliopsida</taxon>
        <taxon>Liliopsida</taxon>
        <taxon>Poales</taxon>
        <taxon>Poaceae</taxon>
        <taxon>BOP clade</taxon>
        <taxon>Oryzoideae</taxon>
        <taxon>Oryzeae</taxon>
        <taxon>Zizaniinae</taxon>
        <taxon>Zizania</taxon>
    </lineage>
</organism>
<protein>
    <submittedName>
        <fullName evidence="2">Uncharacterized protein</fullName>
    </submittedName>
</protein>
<comment type="caution">
    <text evidence="2">The sequence shown here is derived from an EMBL/GenBank/DDBJ whole genome shotgun (WGS) entry which is preliminary data.</text>
</comment>
<reference evidence="2" key="1">
    <citation type="journal article" date="2021" name="bioRxiv">
        <title>Whole Genome Assembly and Annotation of Northern Wild Rice, Zizania palustris L., Supports a Whole Genome Duplication in the Zizania Genus.</title>
        <authorList>
            <person name="Haas M."/>
            <person name="Kono T."/>
            <person name="Macchietto M."/>
            <person name="Millas R."/>
            <person name="McGilp L."/>
            <person name="Shao M."/>
            <person name="Duquette J."/>
            <person name="Hirsch C.N."/>
            <person name="Kimball J."/>
        </authorList>
    </citation>
    <scope>NUCLEOTIDE SEQUENCE</scope>
    <source>
        <tissue evidence="2">Fresh leaf tissue</tissue>
    </source>
</reference>
<feature type="compositionally biased region" description="Polar residues" evidence="1">
    <location>
        <begin position="1"/>
        <end position="10"/>
    </location>
</feature>
<evidence type="ECO:0000313" key="2">
    <source>
        <dbReference type="EMBL" id="KAG8047559.1"/>
    </source>
</evidence>
<feature type="region of interest" description="Disordered" evidence="1">
    <location>
        <begin position="1"/>
        <end position="91"/>
    </location>
</feature>
<keyword evidence="3" id="KW-1185">Reference proteome</keyword>
<dbReference type="AlphaFoldDB" id="A0A8J5RXA2"/>